<sequence length="70" mass="8268">MNTKNFHLLIGYGYNGNDGRGNIKYDRVVNIDVFAYETADNPRSLIQAWNLQRSWLPVIEHFEEMLAQYF</sequence>
<dbReference type="EMBL" id="WTPW01000385">
    <property type="protein sequence ID" value="KAF0516457.1"/>
    <property type="molecule type" value="Genomic_DNA"/>
</dbReference>
<proteinExistence type="predicted"/>
<organism evidence="1 2">
    <name type="scientific">Gigaspora margarita</name>
    <dbReference type="NCBI Taxonomy" id="4874"/>
    <lineage>
        <taxon>Eukaryota</taxon>
        <taxon>Fungi</taxon>
        <taxon>Fungi incertae sedis</taxon>
        <taxon>Mucoromycota</taxon>
        <taxon>Glomeromycotina</taxon>
        <taxon>Glomeromycetes</taxon>
        <taxon>Diversisporales</taxon>
        <taxon>Gigasporaceae</taxon>
        <taxon>Gigaspora</taxon>
    </lineage>
</organism>
<evidence type="ECO:0000313" key="2">
    <source>
        <dbReference type="Proteomes" id="UP000439903"/>
    </source>
</evidence>
<reference evidence="1 2" key="1">
    <citation type="journal article" date="2019" name="Environ. Microbiol.">
        <title>At the nexus of three kingdoms: the genome of the mycorrhizal fungus Gigaspora margarita provides insights into plant, endobacterial and fungal interactions.</title>
        <authorList>
            <person name="Venice F."/>
            <person name="Ghignone S."/>
            <person name="Salvioli di Fossalunga A."/>
            <person name="Amselem J."/>
            <person name="Novero M."/>
            <person name="Xianan X."/>
            <person name="Sedzielewska Toro K."/>
            <person name="Morin E."/>
            <person name="Lipzen A."/>
            <person name="Grigoriev I.V."/>
            <person name="Henrissat B."/>
            <person name="Martin F.M."/>
            <person name="Bonfante P."/>
        </authorList>
    </citation>
    <scope>NUCLEOTIDE SEQUENCE [LARGE SCALE GENOMIC DNA]</scope>
    <source>
        <strain evidence="1 2">BEG34</strain>
    </source>
</reference>
<name>A0A8H4ANS1_GIGMA</name>
<gene>
    <name evidence="1" type="ORF">F8M41_017066</name>
</gene>
<dbReference type="AlphaFoldDB" id="A0A8H4ANS1"/>
<dbReference type="OrthoDB" id="286734at2759"/>
<keyword evidence="2" id="KW-1185">Reference proteome</keyword>
<accession>A0A8H4ANS1</accession>
<evidence type="ECO:0000313" key="1">
    <source>
        <dbReference type="EMBL" id="KAF0516457.1"/>
    </source>
</evidence>
<dbReference type="Proteomes" id="UP000439903">
    <property type="component" value="Unassembled WGS sequence"/>
</dbReference>
<comment type="caution">
    <text evidence="1">The sequence shown here is derived from an EMBL/GenBank/DDBJ whole genome shotgun (WGS) entry which is preliminary data.</text>
</comment>
<protein>
    <submittedName>
        <fullName evidence="1">Uncharacterized protein</fullName>
    </submittedName>
</protein>